<gene>
    <name evidence="7" type="ORF">BaRGS_00012122</name>
</gene>
<keyword evidence="2 6" id="KW-0812">Transmembrane</keyword>
<feature type="transmembrane region" description="Helical" evidence="6">
    <location>
        <begin position="34"/>
        <end position="60"/>
    </location>
</feature>
<reference evidence="7 8" key="1">
    <citation type="journal article" date="2023" name="Sci. Data">
        <title>Genome assembly of the Korean intertidal mud-creeper Batillaria attramentaria.</title>
        <authorList>
            <person name="Patra A.K."/>
            <person name="Ho P.T."/>
            <person name="Jun S."/>
            <person name="Lee S.J."/>
            <person name="Kim Y."/>
            <person name="Won Y.J."/>
        </authorList>
    </citation>
    <scope>NUCLEOTIDE SEQUENCE [LARGE SCALE GENOMIC DNA]</scope>
    <source>
        <strain evidence="7">Wonlab-2016</strain>
    </source>
</reference>
<evidence type="ECO:0000313" key="7">
    <source>
        <dbReference type="EMBL" id="KAK7496715.1"/>
    </source>
</evidence>
<organism evidence="7 8">
    <name type="scientific">Batillaria attramentaria</name>
    <dbReference type="NCBI Taxonomy" id="370345"/>
    <lineage>
        <taxon>Eukaryota</taxon>
        <taxon>Metazoa</taxon>
        <taxon>Spiralia</taxon>
        <taxon>Lophotrochozoa</taxon>
        <taxon>Mollusca</taxon>
        <taxon>Gastropoda</taxon>
        <taxon>Caenogastropoda</taxon>
        <taxon>Sorbeoconcha</taxon>
        <taxon>Cerithioidea</taxon>
        <taxon>Batillariidae</taxon>
        <taxon>Batillaria</taxon>
    </lineage>
</organism>
<dbReference type="PANTHER" id="PTHR21676">
    <property type="entry name" value="PROTEIN STUM"/>
    <property type="match status" value="1"/>
</dbReference>
<evidence type="ECO:0000256" key="3">
    <source>
        <dbReference type="ARBA" id="ARBA00022989"/>
    </source>
</evidence>
<keyword evidence="4 6" id="KW-0472">Membrane</keyword>
<evidence type="ECO:0000256" key="5">
    <source>
        <dbReference type="SAM" id="MobiDB-lite"/>
    </source>
</evidence>
<feature type="region of interest" description="Disordered" evidence="5">
    <location>
        <begin position="197"/>
        <end position="217"/>
    </location>
</feature>
<feature type="region of interest" description="Disordered" evidence="5">
    <location>
        <begin position="1"/>
        <end position="20"/>
    </location>
</feature>
<name>A0ABD0LBJ5_9CAEN</name>
<dbReference type="AlphaFoldDB" id="A0ABD0LBJ5"/>
<accession>A0ABD0LBJ5</accession>
<dbReference type="EMBL" id="JACVVK020000065">
    <property type="protein sequence ID" value="KAK7496715.1"/>
    <property type="molecule type" value="Genomic_DNA"/>
</dbReference>
<comment type="subcellular location">
    <subcellularLocation>
        <location evidence="1">Membrane</location>
        <topology evidence="1">Multi-pass membrane protein</topology>
    </subcellularLocation>
</comment>
<keyword evidence="8" id="KW-1185">Reference proteome</keyword>
<proteinExistence type="predicted"/>
<dbReference type="Pfam" id="PF15795">
    <property type="entry name" value="Spec3"/>
    <property type="match status" value="1"/>
</dbReference>
<evidence type="ECO:0000256" key="6">
    <source>
        <dbReference type="SAM" id="Phobius"/>
    </source>
</evidence>
<dbReference type="InterPro" id="IPR026673">
    <property type="entry name" value="SPEC3/Stum"/>
</dbReference>
<evidence type="ECO:0000256" key="1">
    <source>
        <dbReference type="ARBA" id="ARBA00004141"/>
    </source>
</evidence>
<keyword evidence="3 6" id="KW-1133">Transmembrane helix</keyword>
<evidence type="ECO:0000256" key="4">
    <source>
        <dbReference type="ARBA" id="ARBA00023136"/>
    </source>
</evidence>
<dbReference type="Proteomes" id="UP001519460">
    <property type="component" value="Unassembled WGS sequence"/>
</dbReference>
<feature type="compositionally biased region" description="Basic and acidic residues" evidence="5">
    <location>
        <begin position="10"/>
        <end position="20"/>
    </location>
</feature>
<dbReference type="GO" id="GO:0016020">
    <property type="term" value="C:membrane"/>
    <property type="evidence" value="ECO:0007669"/>
    <property type="project" value="UniProtKB-SubCell"/>
</dbReference>
<comment type="caution">
    <text evidence="7">The sequence shown here is derived from an EMBL/GenBank/DDBJ whole genome shotgun (WGS) entry which is preliminary data.</text>
</comment>
<dbReference type="PANTHER" id="PTHR21676:SF6">
    <property type="entry name" value="PROTEIN STUM"/>
    <property type="match status" value="1"/>
</dbReference>
<evidence type="ECO:0000313" key="8">
    <source>
        <dbReference type="Proteomes" id="UP001519460"/>
    </source>
</evidence>
<feature type="transmembrane region" description="Helical" evidence="6">
    <location>
        <begin position="72"/>
        <end position="98"/>
    </location>
</feature>
<sequence length="217" mass="22429">MGRGGGAGKGRGDGEGGARGKDERLAVPALPMPVAVTCCILNFLIPGLGTFVAGCASMCCGRTEDMSSAQKWGSCCISVGIAFLQLLTTVLFLIGWVWSCVWGVAFVGWSVEYYHNNDPNSPVVRQPHSTGAVYPAPVVVYHQGQAGPHTYYGPPPSASVSIIQAGSANNQVPPGPQPFLPAPPPYSPYPTGPGVFPGTAAAPLDPGYAASPPQYKV</sequence>
<evidence type="ECO:0008006" key="9">
    <source>
        <dbReference type="Google" id="ProtNLM"/>
    </source>
</evidence>
<protein>
    <recommendedName>
        <fullName evidence="9">Protein SPEC3</fullName>
    </recommendedName>
</protein>
<evidence type="ECO:0000256" key="2">
    <source>
        <dbReference type="ARBA" id="ARBA00022692"/>
    </source>
</evidence>